<evidence type="ECO:0000256" key="5">
    <source>
        <dbReference type="ARBA" id="ARBA00022989"/>
    </source>
</evidence>
<sequence length="157" mass="17717">MKLFLMNILLAISWCALTADASLANFLAGFVVGYAAMAMSPVRKISRGYFRRLPRILGLLVFFLKELVASGLRATMEVLSPVRKSQPRVIRVDTELRERNHLLLLSQLISLTPGTLVLDVDPEEGVLYVHAMFAHSEQAFLQELRGGMERRVREVFD</sequence>
<accession>A0ABS3E474</accession>
<evidence type="ECO:0000313" key="9">
    <source>
        <dbReference type="Proteomes" id="UP000664293"/>
    </source>
</evidence>
<evidence type="ECO:0000256" key="6">
    <source>
        <dbReference type="ARBA" id="ARBA00023136"/>
    </source>
</evidence>
<dbReference type="EMBL" id="JAEKJR010000001">
    <property type="protein sequence ID" value="MBN8430077.1"/>
    <property type="molecule type" value="Genomic_DNA"/>
</dbReference>
<dbReference type="Proteomes" id="UP000664293">
    <property type="component" value="Unassembled WGS sequence"/>
</dbReference>
<keyword evidence="9" id="KW-1185">Reference proteome</keyword>
<evidence type="ECO:0000256" key="1">
    <source>
        <dbReference type="ARBA" id="ARBA00004651"/>
    </source>
</evidence>
<gene>
    <name evidence="8" type="ORF">JF535_04330</name>
</gene>
<feature type="transmembrane region" description="Helical" evidence="7">
    <location>
        <begin position="53"/>
        <end position="74"/>
    </location>
</feature>
<evidence type="ECO:0000256" key="7">
    <source>
        <dbReference type="SAM" id="Phobius"/>
    </source>
</evidence>
<comment type="subcellular location">
    <subcellularLocation>
        <location evidence="1">Cell membrane</location>
        <topology evidence="1">Multi-pass membrane protein</topology>
    </subcellularLocation>
</comment>
<comment type="similarity">
    <text evidence="2">Belongs to the CPA3 antiporters (TC 2.A.63) subunit E family.</text>
</comment>
<name>A0ABS3E474_9GAMM</name>
<dbReference type="PANTHER" id="PTHR34584:SF1">
    <property type="entry name" value="NA(+)_H(+) ANTIPORTER SUBUNIT E1"/>
    <property type="match status" value="1"/>
</dbReference>
<evidence type="ECO:0000313" key="8">
    <source>
        <dbReference type="EMBL" id="MBN8430077.1"/>
    </source>
</evidence>
<reference evidence="8 9" key="1">
    <citation type="submission" date="2020-12" db="EMBL/GenBank/DDBJ databases">
        <title>Oil enriched cultivation method for isolating marine PHA-producing bacteria.</title>
        <authorList>
            <person name="Zheng W."/>
            <person name="Yu S."/>
            <person name="Huang Y."/>
        </authorList>
    </citation>
    <scope>NUCLEOTIDE SEQUENCE [LARGE SCALE GENOMIC DNA]</scope>
    <source>
        <strain evidence="8 9">SN0-2</strain>
    </source>
</reference>
<comment type="caution">
    <text evidence="8">The sequence shown here is derived from an EMBL/GenBank/DDBJ whole genome shotgun (WGS) entry which is preliminary data.</text>
</comment>
<keyword evidence="4 7" id="KW-0812">Transmembrane</keyword>
<dbReference type="InterPro" id="IPR002758">
    <property type="entry name" value="Cation_antiport_E"/>
</dbReference>
<keyword evidence="3" id="KW-1003">Cell membrane</keyword>
<evidence type="ECO:0000256" key="3">
    <source>
        <dbReference type="ARBA" id="ARBA00022475"/>
    </source>
</evidence>
<proteinExistence type="inferred from homology"/>
<keyword evidence="6 7" id="KW-0472">Membrane</keyword>
<dbReference type="PANTHER" id="PTHR34584">
    <property type="entry name" value="NA(+)/H(+) ANTIPORTER SUBUNIT E1"/>
    <property type="match status" value="1"/>
</dbReference>
<keyword evidence="5 7" id="KW-1133">Transmembrane helix</keyword>
<evidence type="ECO:0000256" key="4">
    <source>
        <dbReference type="ARBA" id="ARBA00022692"/>
    </source>
</evidence>
<dbReference type="Pfam" id="PF01899">
    <property type="entry name" value="MNHE"/>
    <property type="match status" value="1"/>
</dbReference>
<dbReference type="PIRSF" id="PIRSF019239">
    <property type="entry name" value="MrpE"/>
    <property type="match status" value="1"/>
</dbReference>
<protein>
    <submittedName>
        <fullName evidence="8">Na+/H+ antiporter subunit E</fullName>
    </submittedName>
</protein>
<dbReference type="RefSeq" id="WP_206999468.1">
    <property type="nucleotide sequence ID" value="NZ_JAEKJR010000001.1"/>
</dbReference>
<organism evidence="8 9">
    <name type="scientific">Microbulbifer salipaludis</name>
    <dbReference type="NCBI Taxonomy" id="187980"/>
    <lineage>
        <taxon>Bacteria</taxon>
        <taxon>Pseudomonadati</taxon>
        <taxon>Pseudomonadota</taxon>
        <taxon>Gammaproteobacteria</taxon>
        <taxon>Cellvibrionales</taxon>
        <taxon>Microbulbiferaceae</taxon>
        <taxon>Microbulbifer</taxon>
    </lineage>
</organism>
<evidence type="ECO:0000256" key="2">
    <source>
        <dbReference type="ARBA" id="ARBA00006228"/>
    </source>
</evidence>